<feature type="domain" description="ABC3 transporter permease C-terminal" evidence="7">
    <location>
        <begin position="255"/>
        <end position="372"/>
    </location>
</feature>
<protein>
    <submittedName>
        <fullName evidence="8">FtsX-like permease family protein</fullName>
    </submittedName>
</protein>
<feature type="transmembrane region" description="Helical" evidence="6">
    <location>
        <begin position="658"/>
        <end position="680"/>
    </location>
</feature>
<keyword evidence="4 6" id="KW-1133">Transmembrane helix</keyword>
<dbReference type="KEGG" id="wcp:H9Q76_02210"/>
<comment type="subcellular location">
    <subcellularLocation>
        <location evidence="1">Cell membrane</location>
        <topology evidence="1">Multi-pass membrane protein</topology>
    </subcellularLocation>
</comment>
<evidence type="ECO:0000313" key="9">
    <source>
        <dbReference type="Proteomes" id="UP000515819"/>
    </source>
</evidence>
<feature type="transmembrane region" description="Helical" evidence="6">
    <location>
        <begin position="342"/>
        <end position="362"/>
    </location>
</feature>
<dbReference type="InterPro" id="IPR038766">
    <property type="entry name" value="Membrane_comp_ABC_pdt"/>
</dbReference>
<dbReference type="PANTHER" id="PTHR30287:SF2">
    <property type="entry name" value="BLL1001 PROTEIN"/>
    <property type="match status" value="1"/>
</dbReference>
<evidence type="ECO:0000256" key="2">
    <source>
        <dbReference type="ARBA" id="ARBA00022475"/>
    </source>
</evidence>
<evidence type="ECO:0000256" key="4">
    <source>
        <dbReference type="ARBA" id="ARBA00022989"/>
    </source>
</evidence>
<sequence length="787" mass="88184">MYWNILKRDIKRKKTMNVILLLFTILAAVFVASGLNNVVTVMNGTDYFFEKAGIKDYVLFTQNGDGGVEQILKTSGCVKDYSMEKCIWGTNGDITYQGEKLKVKNNTLLIQSLDTTQFHYFLEDNQELTEIADGEIYITAGSFARNDMHVGDTIRIQMKNTDKTFRVAGEIKDALLGSDLMGNTRFLLSENDFKAYEADKSLEPYLGRIFQVETDDTGTLSAELASATNILFSSERATIRLSYVMDMILAMLVLVLSICLIIVSFVILKFVITFSIREEFREIGVMKAIGIRNAKIRRLYIVKYLAMAIVGGIVGFFVSIPFGNLLIASVSKKMVLGNEGGYLFNAIGVLAVIGLMVGFAYLCTGKVRKLTPVDAIRNGQTGERYHKKTIYRLSKSRARTPFYMALNDILSAPRRFITIVLPFFICSVFMLGVVMVTSTMQSKSMITCFGKESDIYITDPKMMKTVLVDKDQEPVLQENYQAIADELEAAGMPVDKVSMEVWYKYACEANGKLYSVLFQQNTETHTTDYTYEKGTPPQNAYEIAITPMIADQLGVEIGDTVTIDFGTEKRDCVVTALFQTMNQLGKVGRLHEEAPTSMKYSTTMPGFQVDFSDHPDEKEIRTRVKKIKELYGITGVFDAAGYCVDCMGVGDTMDTVCLLLLAITGIVVILVTVLMERSFISTEHGQIALLKAIGFSNRSIFWWHVIRFMLVAGFAEILAVVLTRPITKLWCDPIWAMMGATNVDYYFSPVRIILIYPGIVLAITWIAVSVTAFHIRRIRGTDIVNVE</sequence>
<dbReference type="GO" id="GO:0005886">
    <property type="term" value="C:plasma membrane"/>
    <property type="evidence" value="ECO:0007669"/>
    <property type="project" value="UniProtKB-SubCell"/>
</dbReference>
<evidence type="ECO:0000256" key="3">
    <source>
        <dbReference type="ARBA" id="ARBA00022692"/>
    </source>
</evidence>
<evidence type="ECO:0000256" key="1">
    <source>
        <dbReference type="ARBA" id="ARBA00004651"/>
    </source>
</evidence>
<name>A0A7G9FNK7_9FIRM</name>
<dbReference type="EMBL" id="CP060632">
    <property type="protein sequence ID" value="QNM00139.1"/>
    <property type="molecule type" value="Genomic_DNA"/>
</dbReference>
<reference evidence="8 9" key="1">
    <citation type="submission" date="2020-08" db="EMBL/GenBank/DDBJ databases">
        <authorList>
            <person name="Liu C."/>
            <person name="Sun Q."/>
        </authorList>
    </citation>
    <scope>NUCLEOTIDE SEQUENCE [LARGE SCALE GENOMIC DNA]</scope>
    <source>
        <strain evidence="8 9">NSJ-4</strain>
    </source>
</reference>
<feature type="transmembrane region" description="Helical" evidence="6">
    <location>
        <begin position="416"/>
        <end position="436"/>
    </location>
</feature>
<keyword evidence="9" id="KW-1185">Reference proteome</keyword>
<keyword evidence="3 6" id="KW-0812">Transmembrane</keyword>
<feature type="transmembrane region" description="Helical" evidence="6">
    <location>
        <begin position="301"/>
        <end position="322"/>
    </location>
</feature>
<feature type="transmembrane region" description="Helical" evidence="6">
    <location>
        <begin position="753"/>
        <end position="773"/>
    </location>
</feature>
<evidence type="ECO:0000256" key="6">
    <source>
        <dbReference type="SAM" id="Phobius"/>
    </source>
</evidence>
<dbReference type="RefSeq" id="WP_249321470.1">
    <property type="nucleotide sequence ID" value="NZ_CP060632.1"/>
</dbReference>
<organism evidence="8 9">
    <name type="scientific">Wujia chipingensis</name>
    <dbReference type="NCBI Taxonomy" id="2763670"/>
    <lineage>
        <taxon>Bacteria</taxon>
        <taxon>Bacillati</taxon>
        <taxon>Bacillota</taxon>
        <taxon>Clostridia</taxon>
        <taxon>Lachnospirales</taxon>
        <taxon>Lachnospiraceae</taxon>
        <taxon>Wujia</taxon>
    </lineage>
</organism>
<feature type="transmembrane region" description="Helical" evidence="6">
    <location>
        <begin position="701"/>
        <end position="722"/>
    </location>
</feature>
<evidence type="ECO:0000256" key="5">
    <source>
        <dbReference type="ARBA" id="ARBA00023136"/>
    </source>
</evidence>
<evidence type="ECO:0000313" key="8">
    <source>
        <dbReference type="EMBL" id="QNM00139.1"/>
    </source>
</evidence>
<dbReference type="AlphaFoldDB" id="A0A7G9FNK7"/>
<feature type="transmembrane region" description="Helical" evidence="6">
    <location>
        <begin position="247"/>
        <end position="272"/>
    </location>
</feature>
<dbReference type="PANTHER" id="PTHR30287">
    <property type="entry name" value="MEMBRANE COMPONENT OF PREDICTED ABC SUPERFAMILY METABOLITE UPTAKE TRANSPORTER"/>
    <property type="match status" value="1"/>
</dbReference>
<accession>A0A7G9FNK7</accession>
<dbReference type="InterPro" id="IPR003838">
    <property type="entry name" value="ABC3_permease_C"/>
</dbReference>
<proteinExistence type="predicted"/>
<dbReference type="Proteomes" id="UP000515819">
    <property type="component" value="Chromosome"/>
</dbReference>
<evidence type="ECO:0000259" key="7">
    <source>
        <dbReference type="Pfam" id="PF02687"/>
    </source>
</evidence>
<feature type="domain" description="ABC3 transporter permease C-terminal" evidence="7">
    <location>
        <begin position="660"/>
        <end position="778"/>
    </location>
</feature>
<keyword evidence="2" id="KW-1003">Cell membrane</keyword>
<keyword evidence="5 6" id="KW-0472">Membrane</keyword>
<gene>
    <name evidence="8" type="ORF">H9Q76_02210</name>
</gene>
<dbReference type="Pfam" id="PF02687">
    <property type="entry name" value="FtsX"/>
    <property type="match status" value="2"/>
</dbReference>